<keyword evidence="5" id="KW-1185">Reference proteome</keyword>
<keyword evidence="4" id="KW-0378">Hydrolase</keyword>
<reference evidence="4 5" key="1">
    <citation type="submission" date="2020-10" db="EMBL/GenBank/DDBJ databases">
        <title>Wide distribution of Phycisphaera-like planctomycetes from WD2101 soil group in peatlands and genome analysis of the first cultivated representative.</title>
        <authorList>
            <person name="Dedysh S.N."/>
            <person name="Beletsky A.V."/>
            <person name="Ivanova A."/>
            <person name="Kulichevskaya I.S."/>
            <person name="Suzina N.E."/>
            <person name="Philippov D.A."/>
            <person name="Rakitin A.L."/>
            <person name="Mardanov A.V."/>
            <person name="Ravin N.V."/>
        </authorList>
    </citation>
    <scope>NUCLEOTIDE SEQUENCE [LARGE SCALE GENOMIC DNA]</scope>
    <source>
        <strain evidence="4 5">M1803</strain>
    </source>
</reference>
<dbReference type="CDD" id="cd01844">
    <property type="entry name" value="SGNH_hydrolase_like_6"/>
    <property type="match status" value="1"/>
</dbReference>
<evidence type="ECO:0000259" key="3">
    <source>
        <dbReference type="Pfam" id="PF14607"/>
    </source>
</evidence>
<dbReference type="KEGG" id="hbs:IPV69_09800"/>
<feature type="chain" id="PRO_5034732417" evidence="1">
    <location>
        <begin position="22"/>
        <end position="372"/>
    </location>
</feature>
<dbReference type="RefSeq" id="WP_206294929.1">
    <property type="nucleotide sequence ID" value="NZ_CP063458.1"/>
</dbReference>
<keyword evidence="1" id="KW-0732">Signal</keyword>
<gene>
    <name evidence="4" type="ORF">IPV69_09800</name>
</gene>
<feature type="domain" description="SGNH hydrolase-type esterase N-terminal" evidence="3">
    <location>
        <begin position="38"/>
        <end position="179"/>
    </location>
</feature>
<dbReference type="InterPro" id="IPR051532">
    <property type="entry name" value="Ester_Hydrolysis_Enzymes"/>
</dbReference>
<dbReference type="InterPro" id="IPR036514">
    <property type="entry name" value="SGNH_hydro_sf"/>
</dbReference>
<proteinExistence type="predicted"/>
<dbReference type="PANTHER" id="PTHR30383:SF29">
    <property type="entry name" value="SGNH HYDROLASE-TYPE ESTERASE DOMAIN-CONTAINING PROTEIN"/>
    <property type="match status" value="1"/>
</dbReference>
<dbReference type="InterPro" id="IPR032740">
    <property type="entry name" value="GxDLY"/>
</dbReference>
<dbReference type="Proteomes" id="UP000593765">
    <property type="component" value="Chromosome"/>
</dbReference>
<feature type="signal peptide" evidence="1">
    <location>
        <begin position="1"/>
        <end position="21"/>
    </location>
</feature>
<dbReference type="Pfam" id="PF14606">
    <property type="entry name" value="Lipase_GDSL_3"/>
    <property type="match status" value="1"/>
</dbReference>
<evidence type="ECO:0000259" key="2">
    <source>
        <dbReference type="Pfam" id="PF14606"/>
    </source>
</evidence>
<dbReference type="PANTHER" id="PTHR30383">
    <property type="entry name" value="THIOESTERASE 1/PROTEASE 1/LYSOPHOSPHOLIPASE L1"/>
    <property type="match status" value="1"/>
</dbReference>
<protein>
    <submittedName>
        <fullName evidence="4">SGNH/GDSL hydrolase family protein</fullName>
    </submittedName>
</protein>
<organism evidence="4 5">
    <name type="scientific">Humisphaera borealis</name>
    <dbReference type="NCBI Taxonomy" id="2807512"/>
    <lineage>
        <taxon>Bacteria</taxon>
        <taxon>Pseudomonadati</taxon>
        <taxon>Planctomycetota</taxon>
        <taxon>Phycisphaerae</taxon>
        <taxon>Tepidisphaerales</taxon>
        <taxon>Tepidisphaeraceae</taxon>
        <taxon>Humisphaera</taxon>
    </lineage>
</organism>
<dbReference type="EMBL" id="CP063458">
    <property type="protein sequence ID" value="QOV91628.1"/>
    <property type="molecule type" value="Genomic_DNA"/>
</dbReference>
<name>A0A7M2X1K3_9BACT</name>
<dbReference type="InterPro" id="IPR013830">
    <property type="entry name" value="SGNH_hydro"/>
</dbReference>
<dbReference type="GO" id="GO:0016788">
    <property type="term" value="F:hydrolase activity, acting on ester bonds"/>
    <property type="evidence" value="ECO:0007669"/>
    <property type="project" value="UniProtKB-ARBA"/>
</dbReference>
<evidence type="ECO:0000256" key="1">
    <source>
        <dbReference type="SAM" id="SignalP"/>
    </source>
</evidence>
<dbReference type="Pfam" id="PF14607">
    <property type="entry name" value="GxDLY"/>
    <property type="match status" value="1"/>
</dbReference>
<dbReference type="Gene3D" id="3.40.50.1110">
    <property type="entry name" value="SGNH hydrolase"/>
    <property type="match status" value="1"/>
</dbReference>
<dbReference type="SUPFAM" id="SSF52266">
    <property type="entry name" value="SGNH hydrolase"/>
    <property type="match status" value="1"/>
</dbReference>
<feature type="domain" description="SGNH hydrolase-type esterase" evidence="2">
    <location>
        <begin position="192"/>
        <end position="367"/>
    </location>
</feature>
<accession>A0A7M2X1K3</accession>
<evidence type="ECO:0000313" key="4">
    <source>
        <dbReference type="EMBL" id="QOV91628.1"/>
    </source>
</evidence>
<evidence type="ECO:0000313" key="5">
    <source>
        <dbReference type="Proteomes" id="UP000593765"/>
    </source>
</evidence>
<dbReference type="AlphaFoldDB" id="A0A7M2X1K3"/>
<dbReference type="Gene3D" id="2.60.120.260">
    <property type="entry name" value="Galactose-binding domain-like"/>
    <property type="match status" value="1"/>
</dbReference>
<sequence length="372" mass="40255">MRFRPTAVVLAFLLCSVSLRAAEALDSATGKEAKGVIFFDAKAIGIEGQAFADTKAPYDRLPGKADGVVRPPVWNLSRDSAGMAVRFVSDAPAIHARWSLTKEKLEMPHMAATGVSGLDLYVRTEKGNWHWLAVGKPAAQTTTAALISNIPAGKREYLLYLPLYNGVTSLEIGVPKGSTLFKPDARPAARAKPILFYGTSITHGACASRPGMVHTSILGRWFDRPVINLGFSGNGTMDDSMGNLLAELDVAVYVIDCLPNMDAKAVAAKAEPFIRALRKAKPNTPIVLVEDRTYGDAFLIESKAKRNAGSREEFRKTYAKLKAEGMTGLSYLEGEKLLGEDGDDTVDSSHPSDLGFMRQAEAMKVVLEPLLR</sequence>